<dbReference type="PANTHER" id="PTHR33337:SF40">
    <property type="entry name" value="CENP-V_GFA DOMAIN-CONTAINING PROTEIN-RELATED"/>
    <property type="match status" value="1"/>
</dbReference>
<dbReference type="EMBL" id="KZ805300">
    <property type="protein sequence ID" value="PVI08721.1"/>
    <property type="molecule type" value="Genomic_DNA"/>
</dbReference>
<organism evidence="6 7">
    <name type="scientific">Periconia macrospinosa</name>
    <dbReference type="NCBI Taxonomy" id="97972"/>
    <lineage>
        <taxon>Eukaryota</taxon>
        <taxon>Fungi</taxon>
        <taxon>Dikarya</taxon>
        <taxon>Ascomycota</taxon>
        <taxon>Pezizomycotina</taxon>
        <taxon>Dothideomycetes</taxon>
        <taxon>Pleosporomycetidae</taxon>
        <taxon>Pleosporales</taxon>
        <taxon>Massarineae</taxon>
        <taxon>Periconiaceae</taxon>
        <taxon>Periconia</taxon>
    </lineage>
</organism>
<sequence>MSSQINIHPTFSRLSPSITSKPSSATTLSCHCTTSPVRITLSAPIAHNHFCGCTQCWKPSSSLFSLIGVVPSNALAITSSAAKLTILDPSATIKRHACRDCGVHMFGRIDESTPHAFQGLDFVHGELATNGGEGQEQPKFAGFVSSVIESGFEKERMGELRGVLRGKGLEVYDCLSPELMDLIAGFAAERKRGKAKL</sequence>
<comment type="similarity">
    <text evidence="1">Belongs to the Gfa family.</text>
</comment>
<evidence type="ECO:0000256" key="3">
    <source>
        <dbReference type="ARBA" id="ARBA00022833"/>
    </source>
</evidence>
<evidence type="ECO:0000256" key="1">
    <source>
        <dbReference type="ARBA" id="ARBA00005495"/>
    </source>
</evidence>
<dbReference type="PANTHER" id="PTHR33337">
    <property type="entry name" value="GFA DOMAIN-CONTAINING PROTEIN"/>
    <property type="match status" value="1"/>
</dbReference>
<evidence type="ECO:0000256" key="2">
    <source>
        <dbReference type="ARBA" id="ARBA00022723"/>
    </source>
</evidence>
<dbReference type="SUPFAM" id="SSF51316">
    <property type="entry name" value="Mss4-like"/>
    <property type="match status" value="1"/>
</dbReference>
<dbReference type="InterPro" id="IPR006913">
    <property type="entry name" value="CENP-V/GFA"/>
</dbReference>
<dbReference type="Pfam" id="PF04828">
    <property type="entry name" value="GFA"/>
    <property type="match status" value="1"/>
</dbReference>
<dbReference type="OrthoDB" id="3446116at2759"/>
<dbReference type="Proteomes" id="UP000244855">
    <property type="component" value="Unassembled WGS sequence"/>
</dbReference>
<dbReference type="InterPro" id="IPR011057">
    <property type="entry name" value="Mss4-like_sf"/>
</dbReference>
<evidence type="ECO:0000313" key="6">
    <source>
        <dbReference type="EMBL" id="PVI08721.1"/>
    </source>
</evidence>
<protein>
    <submittedName>
        <fullName evidence="6">Glutathione-dependent formaldehyde-activating protein</fullName>
    </submittedName>
</protein>
<keyword evidence="2" id="KW-0479">Metal-binding</keyword>
<reference evidence="6 7" key="1">
    <citation type="journal article" date="2018" name="Sci. Rep.">
        <title>Comparative genomics provides insights into the lifestyle and reveals functional heterogeneity of dark septate endophytic fungi.</title>
        <authorList>
            <person name="Knapp D.G."/>
            <person name="Nemeth J.B."/>
            <person name="Barry K."/>
            <person name="Hainaut M."/>
            <person name="Henrissat B."/>
            <person name="Johnson J."/>
            <person name="Kuo A."/>
            <person name="Lim J.H.P."/>
            <person name="Lipzen A."/>
            <person name="Nolan M."/>
            <person name="Ohm R.A."/>
            <person name="Tamas L."/>
            <person name="Grigoriev I.V."/>
            <person name="Spatafora J.W."/>
            <person name="Nagy L.G."/>
            <person name="Kovacs G.M."/>
        </authorList>
    </citation>
    <scope>NUCLEOTIDE SEQUENCE [LARGE SCALE GENOMIC DNA]</scope>
    <source>
        <strain evidence="6 7">DSE2036</strain>
    </source>
</reference>
<dbReference type="AlphaFoldDB" id="A0A2V1EDV3"/>
<evidence type="ECO:0000259" key="5">
    <source>
        <dbReference type="PROSITE" id="PS51891"/>
    </source>
</evidence>
<keyword evidence="4" id="KW-0456">Lyase</keyword>
<evidence type="ECO:0000313" key="7">
    <source>
        <dbReference type="Proteomes" id="UP000244855"/>
    </source>
</evidence>
<accession>A0A2V1EDV3</accession>
<gene>
    <name evidence="6" type="ORF">DM02DRAFT_9759</name>
</gene>
<feature type="domain" description="CENP-V/GFA" evidence="5">
    <location>
        <begin position="26"/>
        <end position="173"/>
    </location>
</feature>
<evidence type="ECO:0000256" key="4">
    <source>
        <dbReference type="ARBA" id="ARBA00023239"/>
    </source>
</evidence>
<dbReference type="GO" id="GO:0016846">
    <property type="term" value="F:carbon-sulfur lyase activity"/>
    <property type="evidence" value="ECO:0007669"/>
    <property type="project" value="InterPro"/>
</dbReference>
<keyword evidence="3" id="KW-0862">Zinc</keyword>
<dbReference type="STRING" id="97972.A0A2V1EDV3"/>
<proteinExistence type="inferred from homology"/>
<dbReference type="GO" id="GO:0046872">
    <property type="term" value="F:metal ion binding"/>
    <property type="evidence" value="ECO:0007669"/>
    <property type="project" value="UniProtKB-KW"/>
</dbReference>
<dbReference type="Gene3D" id="3.90.1590.10">
    <property type="entry name" value="glutathione-dependent formaldehyde- activating enzyme (gfa)"/>
    <property type="match status" value="1"/>
</dbReference>
<keyword evidence="7" id="KW-1185">Reference proteome</keyword>
<dbReference type="PROSITE" id="PS51891">
    <property type="entry name" value="CENP_V_GFA"/>
    <property type="match status" value="1"/>
</dbReference>
<name>A0A2V1EDV3_9PLEO</name>